<dbReference type="WBParaSite" id="MCU_002365-RB">
    <property type="protein sequence ID" value="MCU_002365-RB"/>
    <property type="gene ID" value="MCU_002365"/>
</dbReference>
<organism evidence="1">
    <name type="scientific">Mesocestoides corti</name>
    <name type="common">Flatworm</name>
    <dbReference type="NCBI Taxonomy" id="53468"/>
    <lineage>
        <taxon>Eukaryota</taxon>
        <taxon>Metazoa</taxon>
        <taxon>Spiralia</taxon>
        <taxon>Lophotrochozoa</taxon>
        <taxon>Platyhelminthes</taxon>
        <taxon>Cestoda</taxon>
        <taxon>Eucestoda</taxon>
        <taxon>Cyclophyllidea</taxon>
        <taxon>Mesocestoididae</taxon>
        <taxon>Mesocestoides</taxon>
    </lineage>
</organism>
<dbReference type="AlphaFoldDB" id="A0A5K3ESL2"/>
<evidence type="ECO:0000313" key="1">
    <source>
        <dbReference type="WBParaSite" id="MCU_002365-RB"/>
    </source>
</evidence>
<reference evidence="1" key="1">
    <citation type="submission" date="2019-11" db="UniProtKB">
        <authorList>
            <consortium name="WormBaseParasite"/>
        </authorList>
    </citation>
    <scope>IDENTIFICATION</scope>
</reference>
<sequence length="62" mass="6803">MSFSGWLPFFPACHWIAERHGIGCGQVVQYVCALIRRLTASPSAVKLSSASGLVRRTLVEIQ</sequence>
<protein>
    <submittedName>
        <fullName evidence="1">Transposase</fullName>
    </submittedName>
</protein>
<name>A0A5K3ESL2_MESCO</name>
<proteinExistence type="predicted"/>
<accession>A0A5K3ESL2</accession>